<protein>
    <submittedName>
        <fullName evidence="1">Uncharacterized protein</fullName>
    </submittedName>
</protein>
<organism evidence="1 2">
    <name type="scientific">Rhizopus microsporus ATCC 52813</name>
    <dbReference type="NCBI Taxonomy" id="1340429"/>
    <lineage>
        <taxon>Eukaryota</taxon>
        <taxon>Fungi</taxon>
        <taxon>Fungi incertae sedis</taxon>
        <taxon>Mucoromycota</taxon>
        <taxon>Mucoromycotina</taxon>
        <taxon>Mucoromycetes</taxon>
        <taxon>Mucorales</taxon>
        <taxon>Mucorineae</taxon>
        <taxon>Rhizopodaceae</taxon>
        <taxon>Rhizopus</taxon>
    </lineage>
</organism>
<name>A0A2G4T566_RHIZD</name>
<gene>
    <name evidence="1" type="ORF">RHIMIDRAFT_233752</name>
</gene>
<accession>A0A2G4T566</accession>
<evidence type="ECO:0000313" key="2">
    <source>
        <dbReference type="Proteomes" id="UP000242254"/>
    </source>
</evidence>
<dbReference type="RefSeq" id="XP_023469860.1">
    <property type="nucleotide sequence ID" value="XM_023608024.1"/>
</dbReference>
<dbReference type="Proteomes" id="UP000242254">
    <property type="component" value="Unassembled WGS sequence"/>
</dbReference>
<dbReference type="AlphaFoldDB" id="A0A2G4T566"/>
<dbReference type="EMBL" id="KZ303843">
    <property type="protein sequence ID" value="PHZ16152.1"/>
    <property type="molecule type" value="Genomic_DNA"/>
</dbReference>
<reference evidence="1 2" key="1">
    <citation type="journal article" date="2016" name="Proc. Natl. Acad. Sci. U.S.A.">
        <title>Lipid metabolic changes in an early divergent fungus govern the establishment of a mutualistic symbiosis with endobacteria.</title>
        <authorList>
            <person name="Lastovetsky O.A."/>
            <person name="Gaspar M.L."/>
            <person name="Mondo S.J."/>
            <person name="LaButti K.M."/>
            <person name="Sandor L."/>
            <person name="Grigoriev I.V."/>
            <person name="Henry S.A."/>
            <person name="Pawlowska T.E."/>
        </authorList>
    </citation>
    <scope>NUCLEOTIDE SEQUENCE [LARGE SCALE GENOMIC DNA]</scope>
    <source>
        <strain evidence="1 2">ATCC 52813</strain>
    </source>
</reference>
<evidence type="ECO:0000313" key="1">
    <source>
        <dbReference type="EMBL" id="PHZ16152.1"/>
    </source>
</evidence>
<keyword evidence="2" id="KW-1185">Reference proteome</keyword>
<sequence length="111" mass="13185">MVSDWGNTESLSLDQHKQVQGAFFAIRSRHEGSVFRCPNRTSKTARELEFDKQRLRRLLLPTKELAQMWVRYSQHCVWRSYQEHNHIRGRSGGNDNCGRHDPQWLCCRNKD</sequence>
<dbReference type="GeneID" id="35439014"/>
<proteinExistence type="predicted"/>